<proteinExistence type="predicted"/>
<dbReference type="InterPro" id="IPR005467">
    <property type="entry name" value="His_kinase_dom"/>
</dbReference>
<feature type="transmembrane region" description="Helical" evidence="12">
    <location>
        <begin position="152"/>
        <end position="176"/>
    </location>
</feature>
<reference evidence="15 16" key="1">
    <citation type="submission" date="2019-03" db="EMBL/GenBank/DDBJ databases">
        <title>Genomics of glacier-inhabiting Cryobacterium strains.</title>
        <authorList>
            <person name="Liu Q."/>
            <person name="Xin Y.-H."/>
        </authorList>
    </citation>
    <scope>NUCLEOTIDE SEQUENCE [LARGE SCALE GENOMIC DNA]</scope>
    <source>
        <strain evidence="16">TMT1-22</strain>
    </source>
</reference>
<comment type="catalytic activity">
    <reaction evidence="1">
        <text>ATP + protein L-histidine = ADP + protein N-phospho-L-histidine.</text>
        <dbReference type="EC" id="2.7.13.3"/>
    </reaction>
</comment>
<evidence type="ECO:0000256" key="7">
    <source>
        <dbReference type="ARBA" id="ARBA00022777"/>
    </source>
</evidence>
<dbReference type="InterPro" id="IPR050428">
    <property type="entry name" value="TCS_sensor_his_kinase"/>
</dbReference>
<name>A0AAQ2C4H6_9MICO</name>
<evidence type="ECO:0000256" key="11">
    <source>
        <dbReference type="SAM" id="MobiDB-lite"/>
    </source>
</evidence>
<evidence type="ECO:0000256" key="1">
    <source>
        <dbReference type="ARBA" id="ARBA00000085"/>
    </source>
</evidence>
<evidence type="ECO:0000256" key="9">
    <source>
        <dbReference type="ARBA" id="ARBA00023012"/>
    </source>
</evidence>
<keyword evidence="16" id="KW-1185">Reference proteome</keyword>
<dbReference type="Pfam" id="PF00672">
    <property type="entry name" value="HAMP"/>
    <property type="match status" value="1"/>
</dbReference>
<protein>
    <recommendedName>
        <fullName evidence="3">histidine kinase</fullName>
        <ecNumber evidence="3">2.7.13.3</ecNumber>
    </recommendedName>
</protein>
<keyword evidence="6 12" id="KW-0812">Transmembrane</keyword>
<evidence type="ECO:0000256" key="4">
    <source>
        <dbReference type="ARBA" id="ARBA00022553"/>
    </source>
</evidence>
<dbReference type="PROSITE" id="PS50885">
    <property type="entry name" value="HAMP"/>
    <property type="match status" value="1"/>
</dbReference>
<dbReference type="Proteomes" id="UP000297403">
    <property type="component" value="Unassembled WGS sequence"/>
</dbReference>
<evidence type="ECO:0000259" key="13">
    <source>
        <dbReference type="PROSITE" id="PS50109"/>
    </source>
</evidence>
<dbReference type="Gene3D" id="1.10.287.130">
    <property type="match status" value="1"/>
</dbReference>
<dbReference type="Gene3D" id="3.30.565.10">
    <property type="entry name" value="Histidine kinase-like ATPase, C-terminal domain"/>
    <property type="match status" value="1"/>
</dbReference>
<dbReference type="PANTHER" id="PTHR45436:SF5">
    <property type="entry name" value="SENSOR HISTIDINE KINASE TRCS"/>
    <property type="match status" value="1"/>
</dbReference>
<dbReference type="CDD" id="cd00075">
    <property type="entry name" value="HATPase"/>
    <property type="match status" value="1"/>
</dbReference>
<evidence type="ECO:0000256" key="8">
    <source>
        <dbReference type="ARBA" id="ARBA00022989"/>
    </source>
</evidence>
<dbReference type="PROSITE" id="PS50109">
    <property type="entry name" value="HIS_KIN"/>
    <property type="match status" value="1"/>
</dbReference>
<keyword evidence="4" id="KW-0597">Phosphoprotein</keyword>
<sequence>MTWIRRLSIRWKITIGSVLVAAVLLTAASFIFRLQMEQVQINSDKKLLYDASTPYLTDIQSHPDQIDPPAGEQHVAVVSPDGAVVVSNLPDALSDGLGRLTELADGSHIVHEPRADYLVVVRTVPTADGAWHVVATRDLRLTAIVLANVTKVLIIGAVMLLAGFGLASWLLTTAALRPVSQMRRRAEELRASGSSEPLPVGPAQDELADLAITLNDFIASVRSTAAREKQMVSDASHELRTPIALLKIQLELAHLSEGNATALTDDLRLAENSVDRLSVLATNLLTLSSLDAGQIAQSSPWRELSAEFAAASDRARLLALDKSIAVEFDVEDASDDLEYPIAVAHFAQVVDNLISNALRAAPESGEVHARLVQHGTELRLSVEDTGPGMPDDFIGIAFDRFTRPDGQRGGALGGSGLGLAIVRAIVSSSRGGVRLANRPGGGFTATVTIPQSPSGQQPPPFLQAGSTAAEPTVPAEHGER</sequence>
<dbReference type="AlphaFoldDB" id="A0AAQ2C4H6"/>
<dbReference type="InterPro" id="IPR036890">
    <property type="entry name" value="HATPase_C_sf"/>
</dbReference>
<dbReference type="InterPro" id="IPR003594">
    <property type="entry name" value="HATPase_dom"/>
</dbReference>
<dbReference type="Pfam" id="PF02518">
    <property type="entry name" value="HATPase_c"/>
    <property type="match status" value="1"/>
</dbReference>
<evidence type="ECO:0000313" key="15">
    <source>
        <dbReference type="EMBL" id="TFC42556.1"/>
    </source>
</evidence>
<feature type="domain" description="Histidine kinase" evidence="13">
    <location>
        <begin position="234"/>
        <end position="453"/>
    </location>
</feature>
<evidence type="ECO:0000256" key="2">
    <source>
        <dbReference type="ARBA" id="ARBA00004236"/>
    </source>
</evidence>
<dbReference type="SMART" id="SM00304">
    <property type="entry name" value="HAMP"/>
    <property type="match status" value="1"/>
</dbReference>
<feature type="region of interest" description="Disordered" evidence="11">
    <location>
        <begin position="448"/>
        <end position="480"/>
    </location>
</feature>
<dbReference type="PANTHER" id="PTHR45436">
    <property type="entry name" value="SENSOR HISTIDINE KINASE YKOH"/>
    <property type="match status" value="1"/>
</dbReference>
<keyword evidence="10 12" id="KW-0472">Membrane</keyword>
<comment type="subcellular location">
    <subcellularLocation>
        <location evidence="2">Cell membrane</location>
    </subcellularLocation>
</comment>
<keyword evidence="8 12" id="KW-1133">Transmembrane helix</keyword>
<dbReference type="GO" id="GO:0005886">
    <property type="term" value="C:plasma membrane"/>
    <property type="evidence" value="ECO:0007669"/>
    <property type="project" value="UniProtKB-SubCell"/>
</dbReference>
<dbReference type="SMART" id="SM00387">
    <property type="entry name" value="HATPase_c"/>
    <property type="match status" value="1"/>
</dbReference>
<dbReference type="SUPFAM" id="SSF47384">
    <property type="entry name" value="Homodimeric domain of signal transducing histidine kinase"/>
    <property type="match status" value="1"/>
</dbReference>
<keyword evidence="5" id="KW-0808">Transferase</keyword>
<evidence type="ECO:0000256" key="6">
    <source>
        <dbReference type="ARBA" id="ARBA00022692"/>
    </source>
</evidence>
<dbReference type="PRINTS" id="PR00344">
    <property type="entry name" value="BCTRLSENSOR"/>
</dbReference>
<dbReference type="RefSeq" id="WP_134367714.1">
    <property type="nucleotide sequence ID" value="NZ_SOFY01000077.1"/>
</dbReference>
<dbReference type="InterPro" id="IPR004358">
    <property type="entry name" value="Sig_transdc_His_kin-like_C"/>
</dbReference>
<evidence type="ECO:0000313" key="16">
    <source>
        <dbReference type="Proteomes" id="UP000297403"/>
    </source>
</evidence>
<dbReference type="EC" id="2.7.13.3" evidence="3"/>
<evidence type="ECO:0000256" key="5">
    <source>
        <dbReference type="ARBA" id="ARBA00022679"/>
    </source>
</evidence>
<keyword evidence="7 15" id="KW-0418">Kinase</keyword>
<dbReference type="CDD" id="cd00082">
    <property type="entry name" value="HisKA"/>
    <property type="match status" value="1"/>
</dbReference>
<dbReference type="InterPro" id="IPR003660">
    <property type="entry name" value="HAMP_dom"/>
</dbReference>
<dbReference type="Gene3D" id="6.10.340.10">
    <property type="match status" value="1"/>
</dbReference>
<dbReference type="SUPFAM" id="SSF55874">
    <property type="entry name" value="ATPase domain of HSP90 chaperone/DNA topoisomerase II/histidine kinase"/>
    <property type="match status" value="1"/>
</dbReference>
<dbReference type="GO" id="GO:0000155">
    <property type="term" value="F:phosphorelay sensor kinase activity"/>
    <property type="evidence" value="ECO:0007669"/>
    <property type="project" value="InterPro"/>
</dbReference>
<dbReference type="InterPro" id="IPR036097">
    <property type="entry name" value="HisK_dim/P_sf"/>
</dbReference>
<keyword evidence="9" id="KW-0902">Two-component regulatory system</keyword>
<evidence type="ECO:0000256" key="12">
    <source>
        <dbReference type="SAM" id="Phobius"/>
    </source>
</evidence>
<evidence type="ECO:0000256" key="3">
    <source>
        <dbReference type="ARBA" id="ARBA00012438"/>
    </source>
</evidence>
<organism evidence="15 16">
    <name type="scientific">Cryobacterium shii</name>
    <dbReference type="NCBI Taxonomy" id="1259235"/>
    <lineage>
        <taxon>Bacteria</taxon>
        <taxon>Bacillati</taxon>
        <taxon>Actinomycetota</taxon>
        <taxon>Actinomycetes</taxon>
        <taxon>Micrococcales</taxon>
        <taxon>Microbacteriaceae</taxon>
        <taxon>Cryobacterium</taxon>
    </lineage>
</organism>
<dbReference type="Pfam" id="PF00512">
    <property type="entry name" value="HisKA"/>
    <property type="match status" value="1"/>
</dbReference>
<dbReference type="SMART" id="SM00388">
    <property type="entry name" value="HisKA"/>
    <property type="match status" value="1"/>
</dbReference>
<dbReference type="EMBL" id="SOFY01000077">
    <property type="protein sequence ID" value="TFC42556.1"/>
    <property type="molecule type" value="Genomic_DNA"/>
</dbReference>
<accession>A0AAQ2C4H6</accession>
<feature type="domain" description="HAMP" evidence="14">
    <location>
        <begin position="173"/>
        <end position="226"/>
    </location>
</feature>
<evidence type="ECO:0000259" key="14">
    <source>
        <dbReference type="PROSITE" id="PS50885"/>
    </source>
</evidence>
<evidence type="ECO:0000256" key="10">
    <source>
        <dbReference type="ARBA" id="ARBA00023136"/>
    </source>
</evidence>
<gene>
    <name evidence="15" type="ORF">E3O49_14530</name>
</gene>
<comment type="caution">
    <text evidence="15">The sequence shown here is derived from an EMBL/GenBank/DDBJ whole genome shotgun (WGS) entry which is preliminary data.</text>
</comment>
<dbReference type="InterPro" id="IPR003661">
    <property type="entry name" value="HisK_dim/P_dom"/>
</dbReference>